<accession>A0A6A4M6V6</accession>
<evidence type="ECO:0000313" key="3">
    <source>
        <dbReference type="EMBL" id="KAE9467023.1"/>
    </source>
</evidence>
<feature type="compositionally biased region" description="Basic and acidic residues" evidence="2">
    <location>
        <begin position="27"/>
        <end position="40"/>
    </location>
</feature>
<dbReference type="EMBL" id="QEFC01000063">
    <property type="protein sequence ID" value="KAE9467023.1"/>
    <property type="molecule type" value="Genomic_DNA"/>
</dbReference>
<dbReference type="SUPFAM" id="SSF56112">
    <property type="entry name" value="Protein kinase-like (PK-like)"/>
    <property type="match status" value="1"/>
</dbReference>
<gene>
    <name evidence="3" type="ORF">C3L33_01066</name>
</gene>
<organism evidence="3 4">
    <name type="scientific">Rhododendron williamsianum</name>
    <dbReference type="NCBI Taxonomy" id="262921"/>
    <lineage>
        <taxon>Eukaryota</taxon>
        <taxon>Viridiplantae</taxon>
        <taxon>Streptophyta</taxon>
        <taxon>Embryophyta</taxon>
        <taxon>Tracheophyta</taxon>
        <taxon>Spermatophyta</taxon>
        <taxon>Magnoliopsida</taxon>
        <taxon>eudicotyledons</taxon>
        <taxon>Gunneridae</taxon>
        <taxon>Pentapetalae</taxon>
        <taxon>asterids</taxon>
        <taxon>Ericales</taxon>
        <taxon>Ericaceae</taxon>
        <taxon>Ericoideae</taxon>
        <taxon>Rhodoreae</taxon>
        <taxon>Rhododendron</taxon>
    </lineage>
</organism>
<dbReference type="AlphaFoldDB" id="A0A6A4M6V6"/>
<dbReference type="Gene3D" id="3.30.200.20">
    <property type="entry name" value="Phosphorylase Kinase, domain 1"/>
    <property type="match status" value="1"/>
</dbReference>
<keyword evidence="1" id="KW-0547">Nucleotide-binding</keyword>
<dbReference type="InterPro" id="IPR017441">
    <property type="entry name" value="Protein_kinase_ATP_BS"/>
</dbReference>
<evidence type="ECO:0000256" key="1">
    <source>
        <dbReference type="PROSITE-ProRule" id="PRU10141"/>
    </source>
</evidence>
<evidence type="ECO:0000256" key="2">
    <source>
        <dbReference type="SAM" id="MobiDB-lite"/>
    </source>
</evidence>
<proteinExistence type="predicted"/>
<comment type="caution">
    <text evidence="3">The sequence shown here is derived from an EMBL/GenBank/DDBJ whole genome shotgun (WGS) entry which is preliminary data.</text>
</comment>
<dbReference type="GO" id="GO:0005524">
    <property type="term" value="F:ATP binding"/>
    <property type="evidence" value="ECO:0007669"/>
    <property type="project" value="UniProtKB-UniRule"/>
</dbReference>
<sequence length="219" mass="23117">MFPMNDQYPLTSSSSWFLLVDGKEKEIKQSKSSDNRHGAENRGSAAAGGGGTVAELVPPSGRIITPNLKNFTYAELQSATRNFRPEAVVGEGGFGTVFKGWVDRETLAPSKPGVGMPVAIKKSKLESWQGLQEWKLAESLCDGNSVATIAGASIHLLLCNRLPNLKSSGSEGLAVRSAEEEIVVGNRRCIGDSGGLERGESAMVVGSRGLIGGGFLPKL</sequence>
<protein>
    <recommendedName>
        <fullName evidence="5">Protein kinase domain-containing protein</fullName>
    </recommendedName>
</protein>
<feature type="non-terminal residue" evidence="3">
    <location>
        <position position="1"/>
    </location>
</feature>
<dbReference type="Proteomes" id="UP000428333">
    <property type="component" value="Linkage Group LG01"/>
</dbReference>
<dbReference type="PANTHER" id="PTHR45621">
    <property type="entry name" value="OS01G0588500 PROTEIN-RELATED"/>
    <property type="match status" value="1"/>
</dbReference>
<evidence type="ECO:0008006" key="5">
    <source>
        <dbReference type="Google" id="ProtNLM"/>
    </source>
</evidence>
<dbReference type="InterPro" id="IPR050823">
    <property type="entry name" value="Plant_Ser_Thr_Prot_Kinase"/>
</dbReference>
<name>A0A6A4M6V6_9ERIC</name>
<evidence type="ECO:0000313" key="4">
    <source>
        <dbReference type="Proteomes" id="UP000428333"/>
    </source>
</evidence>
<dbReference type="InterPro" id="IPR011009">
    <property type="entry name" value="Kinase-like_dom_sf"/>
</dbReference>
<feature type="region of interest" description="Disordered" evidence="2">
    <location>
        <begin position="27"/>
        <end position="52"/>
    </location>
</feature>
<dbReference type="PROSITE" id="PS00107">
    <property type="entry name" value="PROTEIN_KINASE_ATP"/>
    <property type="match status" value="1"/>
</dbReference>
<feature type="binding site" evidence="1">
    <location>
        <position position="122"/>
    </location>
    <ligand>
        <name>ATP</name>
        <dbReference type="ChEBI" id="CHEBI:30616"/>
    </ligand>
</feature>
<keyword evidence="1" id="KW-0067">ATP-binding</keyword>
<reference evidence="3 4" key="1">
    <citation type="journal article" date="2019" name="Genome Biol. Evol.">
        <title>The Rhododendron genome and chromosomal organization provide insight into shared whole-genome duplications across the heath family (Ericaceae).</title>
        <authorList>
            <person name="Soza V.L."/>
            <person name="Lindsley D."/>
            <person name="Waalkes A."/>
            <person name="Ramage E."/>
            <person name="Patwardhan R.P."/>
            <person name="Burton J.N."/>
            <person name="Adey A."/>
            <person name="Kumar A."/>
            <person name="Qiu R."/>
            <person name="Shendure J."/>
            <person name="Hall B."/>
        </authorList>
    </citation>
    <scope>NUCLEOTIDE SEQUENCE [LARGE SCALE GENOMIC DNA]</scope>
    <source>
        <strain evidence="3">RSF 1966-606</strain>
    </source>
</reference>
<dbReference type="OrthoDB" id="4062651at2759"/>
<keyword evidence="4" id="KW-1185">Reference proteome</keyword>